<keyword evidence="4" id="KW-0238">DNA-binding</keyword>
<dbReference type="Proteomes" id="UP000623681">
    <property type="component" value="Unassembled WGS sequence"/>
</dbReference>
<evidence type="ECO:0000259" key="6">
    <source>
        <dbReference type="Pfam" id="PF04542"/>
    </source>
</evidence>
<dbReference type="Pfam" id="PF08281">
    <property type="entry name" value="Sigma70_r4_2"/>
    <property type="match status" value="1"/>
</dbReference>
<evidence type="ECO:0000259" key="7">
    <source>
        <dbReference type="Pfam" id="PF08281"/>
    </source>
</evidence>
<dbReference type="AlphaFoldDB" id="A0A937K4N4"/>
<dbReference type="PANTHER" id="PTHR43133">
    <property type="entry name" value="RNA POLYMERASE ECF-TYPE SIGMA FACTO"/>
    <property type="match status" value="1"/>
</dbReference>
<keyword evidence="3" id="KW-0731">Sigma factor</keyword>
<comment type="caution">
    <text evidence="8">The sequence shown here is derived from an EMBL/GenBank/DDBJ whole genome shotgun (WGS) entry which is preliminary data.</text>
</comment>
<feature type="domain" description="RNA polymerase sigma factor 70 region 4 type 2" evidence="7">
    <location>
        <begin position="121"/>
        <end position="173"/>
    </location>
</feature>
<dbReference type="CDD" id="cd06171">
    <property type="entry name" value="Sigma70_r4"/>
    <property type="match status" value="1"/>
</dbReference>
<evidence type="ECO:0000313" key="8">
    <source>
        <dbReference type="EMBL" id="MBL4933476.1"/>
    </source>
</evidence>
<accession>A0A937K4N4</accession>
<dbReference type="GO" id="GO:0016987">
    <property type="term" value="F:sigma factor activity"/>
    <property type="evidence" value="ECO:0007669"/>
    <property type="project" value="UniProtKB-KW"/>
</dbReference>
<keyword evidence="2" id="KW-0805">Transcription regulation</keyword>
<dbReference type="EMBL" id="JAESWA010000024">
    <property type="protein sequence ID" value="MBL4933476.1"/>
    <property type="molecule type" value="Genomic_DNA"/>
</dbReference>
<evidence type="ECO:0000256" key="4">
    <source>
        <dbReference type="ARBA" id="ARBA00023125"/>
    </source>
</evidence>
<dbReference type="InterPro" id="IPR039425">
    <property type="entry name" value="RNA_pol_sigma-70-like"/>
</dbReference>
<gene>
    <name evidence="8" type="ORF">JK634_16920</name>
</gene>
<dbReference type="InterPro" id="IPR013249">
    <property type="entry name" value="RNA_pol_sigma70_r4_t2"/>
</dbReference>
<feature type="domain" description="RNA polymerase sigma-70 region 2" evidence="6">
    <location>
        <begin position="26"/>
        <end position="93"/>
    </location>
</feature>
<dbReference type="SUPFAM" id="SSF88946">
    <property type="entry name" value="Sigma2 domain of RNA polymerase sigma factors"/>
    <property type="match status" value="1"/>
</dbReference>
<organism evidence="8 9">
    <name type="scientific">Clostridium paridis</name>
    <dbReference type="NCBI Taxonomy" id="2803863"/>
    <lineage>
        <taxon>Bacteria</taxon>
        <taxon>Bacillati</taxon>
        <taxon>Bacillota</taxon>
        <taxon>Clostridia</taxon>
        <taxon>Eubacteriales</taxon>
        <taxon>Clostridiaceae</taxon>
        <taxon>Clostridium</taxon>
    </lineage>
</organism>
<dbReference type="Gene3D" id="1.10.1740.10">
    <property type="match status" value="1"/>
</dbReference>
<keyword evidence="9" id="KW-1185">Reference proteome</keyword>
<dbReference type="InterPro" id="IPR036388">
    <property type="entry name" value="WH-like_DNA-bd_sf"/>
</dbReference>
<dbReference type="InterPro" id="IPR013324">
    <property type="entry name" value="RNA_pol_sigma_r3/r4-like"/>
</dbReference>
<keyword evidence="5" id="KW-0804">Transcription</keyword>
<dbReference type="InterPro" id="IPR013325">
    <property type="entry name" value="RNA_pol_sigma_r2"/>
</dbReference>
<reference evidence="8" key="1">
    <citation type="submission" date="2021-01" db="EMBL/GenBank/DDBJ databases">
        <title>Genome public.</title>
        <authorList>
            <person name="Liu C."/>
            <person name="Sun Q."/>
        </authorList>
    </citation>
    <scope>NUCLEOTIDE SEQUENCE</scope>
    <source>
        <strain evidence="8">YIM B02565</strain>
    </source>
</reference>
<dbReference type="InterPro" id="IPR014284">
    <property type="entry name" value="RNA_pol_sigma-70_dom"/>
</dbReference>
<dbReference type="NCBIfam" id="TIGR02937">
    <property type="entry name" value="sigma70-ECF"/>
    <property type="match status" value="1"/>
</dbReference>
<proteinExistence type="inferred from homology"/>
<dbReference type="InterPro" id="IPR007627">
    <property type="entry name" value="RNA_pol_sigma70_r2"/>
</dbReference>
<protein>
    <submittedName>
        <fullName evidence="8">Sigma-70 family RNA polymerase sigma factor</fullName>
    </submittedName>
</protein>
<dbReference type="SUPFAM" id="SSF88659">
    <property type="entry name" value="Sigma3 and sigma4 domains of RNA polymerase sigma factors"/>
    <property type="match status" value="1"/>
</dbReference>
<dbReference type="GO" id="GO:0006352">
    <property type="term" value="P:DNA-templated transcription initiation"/>
    <property type="evidence" value="ECO:0007669"/>
    <property type="project" value="InterPro"/>
</dbReference>
<comment type="similarity">
    <text evidence="1">Belongs to the sigma-70 factor family. ECF subfamily.</text>
</comment>
<name>A0A937K4N4_9CLOT</name>
<evidence type="ECO:0000256" key="2">
    <source>
        <dbReference type="ARBA" id="ARBA00023015"/>
    </source>
</evidence>
<evidence type="ECO:0000256" key="5">
    <source>
        <dbReference type="ARBA" id="ARBA00023163"/>
    </source>
</evidence>
<dbReference type="Pfam" id="PF04542">
    <property type="entry name" value="Sigma70_r2"/>
    <property type="match status" value="1"/>
</dbReference>
<dbReference type="RefSeq" id="WP_202768913.1">
    <property type="nucleotide sequence ID" value="NZ_JAESWA010000024.1"/>
</dbReference>
<dbReference type="Gene3D" id="1.10.10.10">
    <property type="entry name" value="Winged helix-like DNA-binding domain superfamily/Winged helix DNA-binding domain"/>
    <property type="match status" value="1"/>
</dbReference>
<evidence type="ECO:0000313" key="9">
    <source>
        <dbReference type="Proteomes" id="UP000623681"/>
    </source>
</evidence>
<dbReference type="PANTHER" id="PTHR43133:SF8">
    <property type="entry name" value="RNA POLYMERASE SIGMA FACTOR HI_1459-RELATED"/>
    <property type="match status" value="1"/>
</dbReference>
<evidence type="ECO:0000256" key="3">
    <source>
        <dbReference type="ARBA" id="ARBA00023082"/>
    </source>
</evidence>
<dbReference type="GO" id="GO:0003677">
    <property type="term" value="F:DNA binding"/>
    <property type="evidence" value="ECO:0007669"/>
    <property type="project" value="UniProtKB-KW"/>
</dbReference>
<evidence type="ECO:0000256" key="1">
    <source>
        <dbReference type="ARBA" id="ARBA00010641"/>
    </source>
</evidence>
<sequence>MDNVNEEKLIKGILRKDKECLNKLMNIYGNLVYYIAKNILKEAHEKECIEECYNDVFTAVWFNIDCFNEEKGSFKSWLISITKYKALDIKRKNLRHSSNTEYMDEVISEENNELERIENIELINELLNNLEEKDKLIIIKRYLDGVPIKEIGESLGYSEEYIYTRISRAKKKIQKIVGEINE</sequence>